<dbReference type="EMBL" id="PKUN01000021">
    <property type="protein sequence ID" value="PLX61171.1"/>
    <property type="molecule type" value="Genomic_DNA"/>
</dbReference>
<organism evidence="1 2">
    <name type="scientific">Sedimenticola selenatireducens</name>
    <dbReference type="NCBI Taxonomy" id="191960"/>
    <lineage>
        <taxon>Bacteria</taxon>
        <taxon>Pseudomonadati</taxon>
        <taxon>Pseudomonadota</taxon>
        <taxon>Gammaproteobacteria</taxon>
        <taxon>Chromatiales</taxon>
        <taxon>Sedimenticolaceae</taxon>
        <taxon>Sedimenticola</taxon>
    </lineage>
</organism>
<reference evidence="1 2" key="1">
    <citation type="submission" date="2017-11" db="EMBL/GenBank/DDBJ databases">
        <title>Genome-resolved metagenomics identifies genetic mobility, metabolic interactions, and unexpected diversity in perchlorate-reducing communities.</title>
        <authorList>
            <person name="Barnum T.P."/>
            <person name="Figueroa I.A."/>
            <person name="Carlstrom C.I."/>
            <person name="Lucas L.N."/>
            <person name="Engelbrektson A.L."/>
            <person name="Coates J.D."/>
        </authorList>
    </citation>
    <scope>NUCLEOTIDE SEQUENCE [LARGE SCALE GENOMIC DNA]</scope>
    <source>
        <strain evidence="1">BM301</strain>
    </source>
</reference>
<evidence type="ECO:0000313" key="2">
    <source>
        <dbReference type="Proteomes" id="UP000235015"/>
    </source>
</evidence>
<evidence type="ECO:0000313" key="1">
    <source>
        <dbReference type="EMBL" id="PLX61171.1"/>
    </source>
</evidence>
<comment type="caution">
    <text evidence="1">The sequence shown here is derived from an EMBL/GenBank/DDBJ whole genome shotgun (WGS) entry which is preliminary data.</text>
</comment>
<accession>A0A2N6CVF0</accession>
<dbReference type="RefSeq" id="WP_029133535.1">
    <property type="nucleotide sequence ID" value="NZ_PKUN01000021.1"/>
</dbReference>
<dbReference type="SUPFAM" id="SSF160363">
    <property type="entry name" value="MTH889-like"/>
    <property type="match status" value="1"/>
</dbReference>
<dbReference type="PANTHER" id="PTHR42240">
    <property type="entry name" value="DUF211 DOMAIN-CONTAINING PROTEIN"/>
    <property type="match status" value="1"/>
</dbReference>
<sequence>MIRITHLLLDVLKPLHPNVIEFSKALARMGNYQIRLSVVEMDSKTETLQIEIEGSNIDYEQIQAAISEMGASLHSIDAVVVENDPTELD</sequence>
<dbReference type="AlphaFoldDB" id="A0A2N6CVF0"/>
<dbReference type="PANTHER" id="PTHR42240:SF1">
    <property type="entry name" value="DUF211 DOMAIN-CONTAINING PROTEIN"/>
    <property type="match status" value="1"/>
</dbReference>
<dbReference type="Gene3D" id="3.30.70.1340">
    <property type="entry name" value="MTH889-like domain"/>
    <property type="match status" value="1"/>
</dbReference>
<protein>
    <recommendedName>
        <fullName evidence="3">DUF211 domain-containing protein</fullName>
    </recommendedName>
</protein>
<dbReference type="Pfam" id="PF02680">
    <property type="entry name" value="DUF211"/>
    <property type="match status" value="1"/>
</dbReference>
<dbReference type="STRING" id="1111735.GCA_000428045_00756"/>
<dbReference type="Proteomes" id="UP000235015">
    <property type="component" value="Unassembled WGS sequence"/>
</dbReference>
<name>A0A2N6CVF0_9GAMM</name>
<gene>
    <name evidence="1" type="ORF">C0630_12300</name>
</gene>
<evidence type="ECO:0008006" key="3">
    <source>
        <dbReference type="Google" id="ProtNLM"/>
    </source>
</evidence>
<dbReference type="InterPro" id="IPR023129">
    <property type="entry name" value="MTH889-like_dom_sf"/>
</dbReference>
<proteinExistence type="predicted"/>
<dbReference type="InterPro" id="IPR003831">
    <property type="entry name" value="DUF211"/>
</dbReference>